<feature type="region of interest" description="Disordered" evidence="2">
    <location>
        <begin position="423"/>
        <end position="463"/>
    </location>
</feature>
<feature type="compositionally biased region" description="Basic and acidic residues" evidence="2">
    <location>
        <begin position="754"/>
        <end position="771"/>
    </location>
</feature>
<evidence type="ECO:0000313" key="5">
    <source>
        <dbReference type="Proteomes" id="UP001153069"/>
    </source>
</evidence>
<feature type="region of interest" description="Disordered" evidence="2">
    <location>
        <begin position="3795"/>
        <end position="3847"/>
    </location>
</feature>
<feature type="region of interest" description="Disordered" evidence="2">
    <location>
        <begin position="23"/>
        <end position="71"/>
    </location>
</feature>
<feature type="compositionally biased region" description="Basic and acidic residues" evidence="2">
    <location>
        <begin position="380"/>
        <end position="395"/>
    </location>
</feature>
<feature type="region of interest" description="Disordered" evidence="2">
    <location>
        <begin position="2152"/>
        <end position="2194"/>
    </location>
</feature>
<feature type="compositionally biased region" description="Basic residues" evidence="2">
    <location>
        <begin position="892"/>
        <end position="902"/>
    </location>
</feature>
<organism evidence="4 5">
    <name type="scientific">Seminavis robusta</name>
    <dbReference type="NCBI Taxonomy" id="568900"/>
    <lineage>
        <taxon>Eukaryota</taxon>
        <taxon>Sar</taxon>
        <taxon>Stramenopiles</taxon>
        <taxon>Ochrophyta</taxon>
        <taxon>Bacillariophyta</taxon>
        <taxon>Bacillariophyceae</taxon>
        <taxon>Bacillariophycidae</taxon>
        <taxon>Naviculales</taxon>
        <taxon>Naviculaceae</taxon>
        <taxon>Seminavis</taxon>
    </lineage>
</organism>
<feature type="compositionally biased region" description="Polar residues" evidence="2">
    <location>
        <begin position="542"/>
        <end position="551"/>
    </location>
</feature>
<feature type="region of interest" description="Disordered" evidence="2">
    <location>
        <begin position="1904"/>
        <end position="2041"/>
    </location>
</feature>
<dbReference type="InterPro" id="IPR043161">
    <property type="entry name" value="DOCK_C_lobe_A"/>
</dbReference>
<comment type="caution">
    <text evidence="4">The sequence shown here is derived from an EMBL/GenBank/DDBJ whole genome shotgun (WGS) entry which is preliminary data.</text>
</comment>
<dbReference type="InterPro" id="IPR035892">
    <property type="entry name" value="C2_domain_sf"/>
</dbReference>
<feature type="compositionally biased region" description="Polar residues" evidence="2">
    <location>
        <begin position="3809"/>
        <end position="3826"/>
    </location>
</feature>
<name>A0A9N8DV35_9STRA</name>
<feature type="compositionally biased region" description="Polar residues" evidence="2">
    <location>
        <begin position="565"/>
        <end position="577"/>
    </location>
</feature>
<feature type="compositionally biased region" description="Acidic residues" evidence="2">
    <location>
        <begin position="2293"/>
        <end position="2305"/>
    </location>
</feature>
<feature type="compositionally biased region" description="Basic residues" evidence="2">
    <location>
        <begin position="1922"/>
        <end position="1932"/>
    </location>
</feature>
<feature type="region of interest" description="Disordered" evidence="2">
    <location>
        <begin position="533"/>
        <end position="594"/>
    </location>
</feature>
<feature type="compositionally biased region" description="Low complexity" evidence="2">
    <location>
        <begin position="228"/>
        <end position="238"/>
    </location>
</feature>
<dbReference type="PANTHER" id="PTHR23317">
    <property type="entry name" value="DEDICATOR OF CYTOKINESIS DOCK"/>
    <property type="match status" value="1"/>
</dbReference>
<dbReference type="PANTHER" id="PTHR23317:SF76">
    <property type="entry name" value="LD20667P"/>
    <property type="match status" value="1"/>
</dbReference>
<proteinExistence type="inferred from homology"/>
<feature type="compositionally biased region" description="Polar residues" evidence="2">
    <location>
        <begin position="870"/>
        <end position="887"/>
    </location>
</feature>
<feature type="region of interest" description="Disordered" evidence="2">
    <location>
        <begin position="1626"/>
        <end position="1701"/>
    </location>
</feature>
<keyword evidence="5" id="KW-1185">Reference proteome</keyword>
<dbReference type="OrthoDB" id="206534at2759"/>
<feature type="compositionally biased region" description="Low complexity" evidence="2">
    <location>
        <begin position="1388"/>
        <end position="1399"/>
    </location>
</feature>
<evidence type="ECO:0000259" key="3">
    <source>
        <dbReference type="PROSITE" id="PS51650"/>
    </source>
</evidence>
<dbReference type="Gene3D" id="1.25.40.410">
    <property type="match status" value="1"/>
</dbReference>
<feature type="region of interest" description="Disordered" evidence="2">
    <location>
        <begin position="1379"/>
        <end position="1399"/>
    </location>
</feature>
<feature type="region of interest" description="Disordered" evidence="2">
    <location>
        <begin position="2105"/>
        <end position="2139"/>
    </location>
</feature>
<feature type="compositionally biased region" description="Pro residues" evidence="2">
    <location>
        <begin position="1983"/>
        <end position="1996"/>
    </location>
</feature>
<dbReference type="InterPro" id="IPR026791">
    <property type="entry name" value="DOCK"/>
</dbReference>
<feature type="compositionally biased region" description="Basic and acidic residues" evidence="2">
    <location>
        <begin position="2274"/>
        <end position="2292"/>
    </location>
</feature>
<feature type="compositionally biased region" description="Low complexity" evidence="2">
    <location>
        <begin position="3987"/>
        <end position="4004"/>
    </location>
</feature>
<feature type="compositionally biased region" description="Polar residues" evidence="2">
    <location>
        <begin position="2799"/>
        <end position="2818"/>
    </location>
</feature>
<feature type="compositionally biased region" description="Polar residues" evidence="2">
    <location>
        <begin position="793"/>
        <end position="808"/>
    </location>
</feature>
<feature type="region of interest" description="Disordered" evidence="2">
    <location>
        <begin position="3958"/>
        <end position="4020"/>
    </location>
</feature>
<feature type="compositionally biased region" description="Polar residues" evidence="2">
    <location>
        <begin position="1965"/>
        <end position="1976"/>
    </location>
</feature>
<feature type="region of interest" description="Disordered" evidence="2">
    <location>
        <begin position="2203"/>
        <end position="2222"/>
    </location>
</feature>
<reference evidence="4" key="1">
    <citation type="submission" date="2020-06" db="EMBL/GenBank/DDBJ databases">
        <authorList>
            <consortium name="Plant Systems Biology data submission"/>
        </authorList>
    </citation>
    <scope>NUCLEOTIDE SEQUENCE</scope>
    <source>
        <strain evidence="4">D6</strain>
    </source>
</reference>
<feature type="compositionally biased region" description="Pro residues" evidence="2">
    <location>
        <begin position="2179"/>
        <end position="2191"/>
    </location>
</feature>
<feature type="compositionally biased region" description="Low complexity" evidence="2">
    <location>
        <begin position="2013"/>
        <end position="2032"/>
    </location>
</feature>
<feature type="domain" description="C2 DOCK-type" evidence="3">
    <location>
        <begin position="1415"/>
        <end position="1656"/>
    </location>
</feature>
<feature type="region of interest" description="Disordered" evidence="2">
    <location>
        <begin position="3520"/>
        <end position="3554"/>
    </location>
</feature>
<accession>A0A9N8DV35</accession>
<feature type="region of interest" description="Disordered" evidence="2">
    <location>
        <begin position="2239"/>
        <end position="2305"/>
    </location>
</feature>
<feature type="compositionally biased region" description="Polar residues" evidence="2">
    <location>
        <begin position="921"/>
        <end position="948"/>
    </location>
</feature>
<feature type="region of interest" description="Disordered" evidence="2">
    <location>
        <begin position="2799"/>
        <end position="2837"/>
    </location>
</feature>
<sequence length="4020" mass="435771">MGKPDDSDADRRRNEMNMFSAFARGGGDLSSALDDSTDHSTAAAEKDDNISRNLFDSGSMHIPPKKTEEARQKDEMAAFSAAAGGGGDLSSIAGFSAAAGGGDLSSIAGFSAAARGGGDLSSIAGFSAAAGGGEDLSSIAGFSAAARGGGDLSSIAGFSAAAGGGGDLSSIAGFSAAAGGGDLSSISGFSAAANSSASDTVNLYSGMDSGTFAKKPPEMDSGTFNVTSSSSIAPSQRSSDVSYLDQAAAALALGFDDDDDDDVEKKDTRIAGLSWPIPVSGADQRQQKMEPDFPMYNEEVRMQRPLFFGPLVPPRVLNEARQIVNKALQDQGYDGLDPDTGEVKDESKPLPRLSSLPPEVQNIVGTLRVYGHGLSAFPTDSKKEEDEAADSDKPFWKGSSYVSSFQPVFGDTARMFRQQQGMLVNTAPPPPEDNAQPPSEGQPQQSSGAVSQEASSNNNSGNIVGNEIDVDAICQEEANAAFLKNISNQAGTSPQNQTIVSTAKKAVEPKVDPAKRSEIDLFSMLARGEGGMDDSVGAAADDNNSQGSFGSLTKEKDKNAGVRKQMSNVSDLSVSTHSKPHIPQNGVADSDDGGKPMPMLNADVFAQWARGESPANKATNGTFSSGTMTNTFVMREKAALKKPPSRPQFPFGGGAAGTFQRIPATNLNDSDDDSIVGSELKKKVGVNEHLDRALASLVDEGLAPQTPGDEDETTFLPVMRATEGGRPLSNIELTNGCVPIFGVDNAPLPVEGDLGIHETKNDEQRTAEQKRSQEIIDKYVGPNVFGPVACPNPATSPDDNHSWNSRSAPSHRYNAGGGAGGGNPSDRVGVPPATMDTAHSPKPPPAPNRKTSRNQSPRVASRSRNHASAAMSTPVSRKTTSKATAPPSSAKRGGRLNTRHRFGWWSPPESLENGKGGVVSSDHSVISGSEQSNSSSTVQNTEASSQEDPLQLPPLYHASQNVHIDTRLQPGPEKLKEENLPLSDLHSATALANALPYLSDRPPSYRYLQIDTQAVGFPPLGADVEPLFCSLAIYNVETTPGNDHGSTPRPDLQRCGRVTEVLNFDVVTDPQVEESCIGSLWPFFASSTMTPQTSKTGSVSQATQNSLSSNPSLQGTRCGVFPLPSNLNVANLYAVLIVQKVLAEDADFEIYLKQTKSSKSSGGFDLNKFRTKAEKASNQHGSFLIPFAFGVAPLLQVFGADNPVVASSRAVQIPLFRFSAGQGERQIIDHIMVMLYPRADFRANGIGGPAAVTNGGTAMLVMRNFGYLGLHAVVHSRSSLARDRLVDFTGEVQIRRRNEQDPPVNKDAIVKRDDQVYVVPQWHPQFIAEPTVNGGRNSVDPFDPYSGKASTSKLEKLDGNPSRSQLYAQELAPVSLASAPFAPTGRHPPSSSASPRARAPVNRSDIEPYYHTTFCNELLCHPRLLHSCPKGNIVMKVEMRELEWSEAINGYVAHLPSHGPSIHNNRRGPFLIQGTYTSCAARSSDPKFLDEVKVKLPLELNPRKNGSTVRTLSLFFSVYHVKFKSSKKKWSKVLPIRSNKRDPRVSGVNDVDEATGERSEHGDDDRSGKCKLVSLACGFLPITSHACLIDNGLHDVKMMYKARPPTSAMRSKDGIPSSCLIVTEKSEASIHSQRDSQASSGVDPKEDETTTGSSKTYSETEHVGGDESDDGGFSETSDRSDRYNDASSHGDGVHKTKTSQGQMSLQVRIVVHSSLHVQNAILRDFLHNETDYPGSIITLEKGNMQVTGLSREEIVRQFSAGAVGLSPLTASAEERLVNSVVSVAKPSLCSPHHMVKHLLRIVPKVWRTLICGTGDLAWANPASIIPLRVHAFASLLQIVGNASGFMSKSGVTQVDGVGKFDPVTLARVMSWVYDEESLFGGKVKELVGDIDVFLKSVKAAKSSKKEVNSKTAASVDDDPKKEKAKRRRRHQRSNFELFNDNPRRADSIDMSDPTSDFGELVSGLQLPTTNDLSTQHADAPAPQSRPPRQRSPPPPAARNVSPSPDKELSSAGDFDFASLSSLSDTDSITTPDATSAKPAAKVDSKFDFQSNLELGLQNDDEGLNKFDAPLTSSNTNHLVQLFGGMSGTGKKKYMTAPASRLATIREDDDDSDVGTGVSTEGMPLSPLQPSTSVDDPDDSVASELVITAKKAPKMFRRPKVTGRAAPSSPKKSLDSNPLNPDPPVPSVPEPLRLPEPKHKYATISGLSSLDPHGVPPTKGHTMSAGGAFFDSLFSDLNSGDLTGGPPNGGKGKHKHRKTQSRCSYDWSLPGDEPVASHEIKAPKPEPDAKRDEDNNDDQDESMSTLELEEENCIHLPSYIDRLVVLGAAPSEKASGRWFPYTYEVVICMWTAFLVQQRSKGNVPDANSVKSAQADDNASLAAAASGCQRGTVACAPLLFEIIKQSLGFRVRCLMREIPEHNGLDQQCPPLVVLDDTLQSSLERLVSMVTDACLNSRNFDSRDVRQMSIDVNDSIVRFLRDMFGFLSPKSVHRLIIVYLSRFVTNEGKQWQDRDSSIGLRCSWEITKLRLNAMTALIRFPDFLRVCSPQMNNWGTRWTSLQGSALDSFFDGVMQHFKKLELGELAGDGGLRPDYEVPKMRPHWLAELVTEICLNGIVHAEQYIQQRAASLLHELFWTSSQHSMGNGTSAIVASMYASFLEKVVSQSSYLSNFPHKSQLRKDILPCVVFVLQSAPNGLLRAIWRKLCFGSIGKGSFSRYGEIGVSLFPEGDDHTGQEQSKNSALTRNEPDILDMFTLLNLTLSTMEYEGCEDLLESDAVGGGGEVDDQIGIWHKEYLLTQGKENQQPFMSRRPGSSQSSRLMGSANDKGEKAEKGYFSSGSRKWQSHDGAVVIVNCGNQIVTELAALLQQSGGGQTYLNRSKRSSMTRASTADFSFAHFGSNTSDFNYSRADTVIFVRAATSLYLHALALRQSDIVLVRTFKVSGDLVKMFGIKVFLEAVGETLQHWMRVISMHCGARRAVVRIEATDFLELILRCTWENFGSFFRIRIPLLAVQTEVMERIVAIASARYYREERRTGSNLDNFSNASAEASLAPLWRTLDRLHTQCASQNVAFRGALVRLAEKLKRLYRAYIAARALSYLNGMRSSPKHAITEKDGGPKAFSATDALVRAYRITVLRVINASAGYSKQFLGFHGTSLSNSSVAHYEAVEDAFLEAAAVFSPTELPEHRVAWLQMLVDFHKSRKRLAEEGTCHFRIYATLKQASSLHGSLWSNTPFLPWTHNQPDSVHIDGEAPTGNPLDYGSDLDLDELGETPYGKQLDDANSSRRIFYRVANSVRANTEDWETGLSKTLFSGVTFAAEYCSVSSWITLKEMEEKMVEHAVCAGDLFLQAGIIESCRYSWNLATQYYAEKFSYGKLANVYGCLARAVVSRVPPIDASTQQEVSISLGRFYRVWFHGGAPDELIGAEFVYRTASWIRLDQFGDQLREVIKCIIPDRTPIHLVLDGRVDEGSQRGYTGFSRLGPAPLEPVRIKVTPLRPLYAKGSKVRGLPEWFHRYIDEMASRATTNQSSKRHRGGLRSGVNEEMGRVASPGHRGNNLSFGSSASVFASSGSSASGSMFSSRRSSLSRAADGSRVQNSATPTSAETELVGVDKFGFLQPAHIKDRNRANKDWWKPPSGDFARKSLRVTQLQVGQAFPACVTRQAVVHRVVFNLSPLEAASDGVCQWCSVLFRTAVATNGMAVLGINGDPGIGTDAAKVVTDCIHSSRVKEMGMFLLKKNVAEEDSSDFFQNSDRLTDEEVKRHQSKLSRTIVVFLELLHLLIARNRDLLLNLIQERRKEPIPPPPPTHAPVRSQTAHAATSGFSGSVNPRNLVRLGSQDGSEPRTGFSRSVTVEAMRGNVRHDDRSTVEDQPYAGSASLAGATANVRSDAAIAVQSELQRSYISMVKSLYPGLSGIMQTDTPGWLRKCCQENYFSLGAYRQARIPISEELYFTPVNDSYHQAPGGEKLDQNGGRSGLSSDYLHDRAGTESPSGTSVASSSVFSGASGHMRYGSKQAEAKLNEF</sequence>
<comment type="similarity">
    <text evidence="1">Belongs to the DOCK family.</text>
</comment>
<dbReference type="InterPro" id="IPR027007">
    <property type="entry name" value="C2_DOCK-type_domain"/>
</dbReference>
<feature type="region of interest" description="Disordered" evidence="2">
    <location>
        <begin position="787"/>
        <end position="952"/>
    </location>
</feature>
<feature type="region of interest" description="Disordered" evidence="2">
    <location>
        <begin position="1329"/>
        <end position="1360"/>
    </location>
</feature>
<feature type="region of interest" description="Disordered" evidence="2">
    <location>
        <begin position="1541"/>
        <end position="1566"/>
    </location>
</feature>
<feature type="region of interest" description="Disordered" evidence="2">
    <location>
        <begin position="752"/>
        <end position="771"/>
    </location>
</feature>
<feature type="region of interest" description="Disordered" evidence="2">
    <location>
        <begin position="328"/>
        <end position="357"/>
    </location>
</feature>
<feature type="compositionally biased region" description="Low complexity" evidence="2">
    <location>
        <begin position="433"/>
        <end position="448"/>
    </location>
</feature>
<protein>
    <recommendedName>
        <fullName evidence="3">C2 DOCK-type domain-containing protein</fullName>
    </recommendedName>
</protein>
<dbReference type="EMBL" id="CAICTM010000378">
    <property type="protein sequence ID" value="CAB9509212.1"/>
    <property type="molecule type" value="Genomic_DNA"/>
</dbReference>
<dbReference type="PROSITE" id="PS51650">
    <property type="entry name" value="C2_DOCK"/>
    <property type="match status" value="1"/>
</dbReference>
<feature type="region of interest" description="Disordered" evidence="2">
    <location>
        <begin position="376"/>
        <end position="396"/>
    </location>
</feature>
<dbReference type="Gene3D" id="2.60.40.150">
    <property type="entry name" value="C2 domain"/>
    <property type="match status" value="1"/>
</dbReference>
<gene>
    <name evidence="4" type="ORF">SEMRO_379_G130530.1</name>
</gene>
<dbReference type="GO" id="GO:0005085">
    <property type="term" value="F:guanyl-nucleotide exchange factor activity"/>
    <property type="evidence" value="ECO:0007669"/>
    <property type="project" value="InterPro"/>
</dbReference>
<evidence type="ECO:0000256" key="2">
    <source>
        <dbReference type="SAM" id="MobiDB-lite"/>
    </source>
</evidence>
<feature type="compositionally biased region" description="Basic residues" evidence="2">
    <location>
        <begin position="2250"/>
        <end position="2259"/>
    </location>
</feature>
<evidence type="ECO:0000256" key="1">
    <source>
        <dbReference type="PROSITE-ProRule" id="PRU00983"/>
    </source>
</evidence>
<dbReference type="Proteomes" id="UP001153069">
    <property type="component" value="Unassembled WGS sequence"/>
</dbReference>
<evidence type="ECO:0000313" key="4">
    <source>
        <dbReference type="EMBL" id="CAB9509212.1"/>
    </source>
</evidence>
<feature type="region of interest" description="Disordered" evidence="2">
    <location>
        <begin position="215"/>
        <end position="238"/>
    </location>
</feature>
<dbReference type="GO" id="GO:0007264">
    <property type="term" value="P:small GTPase-mediated signal transduction"/>
    <property type="evidence" value="ECO:0007669"/>
    <property type="project" value="InterPro"/>
</dbReference>
<feature type="compositionally biased region" description="Basic and acidic residues" evidence="2">
    <location>
        <begin position="1555"/>
        <end position="1566"/>
    </location>
</feature>